<dbReference type="InterPro" id="IPR032675">
    <property type="entry name" value="LRR_dom_sf"/>
</dbReference>
<feature type="region of interest" description="Disordered" evidence="3">
    <location>
        <begin position="90"/>
        <end position="109"/>
    </location>
</feature>
<name>A0A7S2RVD0_9STRA</name>
<feature type="region of interest" description="Disordered" evidence="3">
    <location>
        <begin position="125"/>
        <end position="161"/>
    </location>
</feature>
<keyword evidence="2" id="KW-0677">Repeat</keyword>
<dbReference type="SMART" id="SM00369">
    <property type="entry name" value="LRR_TYP"/>
    <property type="match status" value="5"/>
</dbReference>
<accession>A0A7S2RVD0</accession>
<dbReference type="AlphaFoldDB" id="A0A7S2RVD0"/>
<proteinExistence type="predicted"/>
<reference evidence="4" key="1">
    <citation type="submission" date="2021-01" db="EMBL/GenBank/DDBJ databases">
        <authorList>
            <person name="Corre E."/>
            <person name="Pelletier E."/>
            <person name="Niang G."/>
            <person name="Scheremetjew M."/>
            <person name="Finn R."/>
            <person name="Kale V."/>
            <person name="Holt S."/>
            <person name="Cochrane G."/>
            <person name="Meng A."/>
            <person name="Brown T."/>
            <person name="Cohen L."/>
        </authorList>
    </citation>
    <scope>NUCLEOTIDE SEQUENCE</scope>
    <source>
        <strain evidence="4">NY070348D</strain>
    </source>
</reference>
<evidence type="ECO:0000256" key="1">
    <source>
        <dbReference type="ARBA" id="ARBA00022614"/>
    </source>
</evidence>
<feature type="region of interest" description="Disordered" evidence="3">
    <location>
        <begin position="497"/>
        <end position="517"/>
    </location>
</feature>
<feature type="region of interest" description="Disordered" evidence="3">
    <location>
        <begin position="451"/>
        <end position="473"/>
    </location>
</feature>
<dbReference type="InterPro" id="IPR050576">
    <property type="entry name" value="Cilia_flagella_integrity"/>
</dbReference>
<dbReference type="Pfam" id="PF12799">
    <property type="entry name" value="LRR_4"/>
    <property type="match status" value="2"/>
</dbReference>
<gene>
    <name evidence="4" type="ORF">QSP1433_LOCUS7386</name>
</gene>
<dbReference type="PANTHER" id="PTHR45973:SF8">
    <property type="entry name" value="LEUCINE-RICH REPEAT-CONTAINING PROTEIN 49"/>
    <property type="match status" value="1"/>
</dbReference>
<dbReference type="SMART" id="SM00365">
    <property type="entry name" value="LRR_SD22"/>
    <property type="match status" value="8"/>
</dbReference>
<dbReference type="InterPro" id="IPR003591">
    <property type="entry name" value="Leu-rich_rpt_typical-subtyp"/>
</dbReference>
<evidence type="ECO:0000256" key="2">
    <source>
        <dbReference type="ARBA" id="ARBA00022737"/>
    </source>
</evidence>
<dbReference type="Gene3D" id="3.80.10.10">
    <property type="entry name" value="Ribonuclease Inhibitor"/>
    <property type="match status" value="3"/>
</dbReference>
<dbReference type="PROSITE" id="PS51450">
    <property type="entry name" value="LRR"/>
    <property type="match status" value="5"/>
</dbReference>
<feature type="compositionally biased region" description="Basic and acidic residues" evidence="3">
    <location>
        <begin position="451"/>
        <end position="460"/>
    </location>
</feature>
<protein>
    <submittedName>
        <fullName evidence="4">Uncharacterized protein</fullName>
    </submittedName>
</protein>
<keyword evidence="1" id="KW-0433">Leucine-rich repeat</keyword>
<feature type="compositionally biased region" description="Basic and acidic residues" evidence="3">
    <location>
        <begin position="126"/>
        <end position="138"/>
    </location>
</feature>
<dbReference type="PANTHER" id="PTHR45973">
    <property type="entry name" value="PROTEIN PHOSPHATASE 1 REGULATORY SUBUNIT SDS22-RELATED"/>
    <property type="match status" value="1"/>
</dbReference>
<dbReference type="EMBL" id="HBHK01011752">
    <property type="protein sequence ID" value="CAD9681677.1"/>
    <property type="molecule type" value="Transcribed_RNA"/>
</dbReference>
<evidence type="ECO:0000313" key="4">
    <source>
        <dbReference type="EMBL" id="CAD9681677.1"/>
    </source>
</evidence>
<sequence>MSQQSGRFQDRTVNLLSEFSKAKTTRQTLLAKSGRDNQLGTYGKYNGGNEFGHGLGLTSVFPKYKKSTAIESTVKVRHREDGMVPVERPSSAMLPRRQSSPVSKSGPVVRPSDLLQFSVNKTSYRGRSDVRQTESEVRHRLRSAGSSGTDKVNASGMRMRGDAGGAREFQELYDTINHMRVKSKQGVQDALHKSSGNQEDDVIFADTGDDARVVYRTADAKAQDPDRLNLDKRGFIAVPIIENEPNLRLLNLQFNQISRVSNLRNLDALVFLDLYKNKIESMCNFESVPTLRVLMLGRNQIKKIENIDCLKKLDVLDLHSNLLTRMEGLVNLSSLRVLNLAGNSISAIEDVYALQNLSELNLRRNQISDVTNVKDVPNLQHLFLADNRLQDGKSIENIFKLDNLTELSLEGNKDLVDSLGTSKEAYRVAIFKRLNTLVSLDSVKRTEADKTAHIQEDTRRSSGKAASSKKNGVVDDEVRHATLASIHEQWKRKNFATSKTRAEVTTSTEGGSSTEKDSSKLVQCELRKWSSVKKKLMDKKYMISIETDFIKQRLSAQSDLVDNGFYELVNEGGGAGETRTLKIYANGFPSLETQKITSGVEHIVIEYAASEPIIMAGFAKISKLKHVKSITLSNNQIKTLPDLYEIAKNLPPHIVSLRFKFNPVTRLELYRPWLVFHLQHVETLDEVAISESERTASSALFSKVLRCPFSRKKLSISSTQNELLERQQFMKHTHQAAEASRKILKAAVEAAREDKALDRQFHTIMHTSILEAEKDLERGVKHWENALNKFK</sequence>
<dbReference type="InterPro" id="IPR025875">
    <property type="entry name" value="Leu-rich_rpt_4"/>
</dbReference>
<dbReference type="InterPro" id="IPR001611">
    <property type="entry name" value="Leu-rich_rpt"/>
</dbReference>
<evidence type="ECO:0000256" key="3">
    <source>
        <dbReference type="SAM" id="MobiDB-lite"/>
    </source>
</evidence>
<organism evidence="4">
    <name type="scientific">Mucochytrium quahogii</name>
    <dbReference type="NCBI Taxonomy" id="96639"/>
    <lineage>
        <taxon>Eukaryota</taxon>
        <taxon>Sar</taxon>
        <taxon>Stramenopiles</taxon>
        <taxon>Bigyra</taxon>
        <taxon>Labyrinthulomycetes</taxon>
        <taxon>Thraustochytrida</taxon>
        <taxon>Thraustochytriidae</taxon>
        <taxon>Mucochytrium</taxon>
    </lineage>
</organism>
<dbReference type="SUPFAM" id="SSF52058">
    <property type="entry name" value="L domain-like"/>
    <property type="match status" value="1"/>
</dbReference>